<keyword evidence="7 11" id="KW-0406">Ion transport</keyword>
<proteinExistence type="inferred from homology"/>
<evidence type="ECO:0000256" key="11">
    <source>
        <dbReference type="RuleBase" id="RU000679"/>
    </source>
</evidence>
<dbReference type="PANTHER" id="PTHR11690">
    <property type="entry name" value="AMILORIDE-SENSITIVE SODIUM CHANNEL-RELATED"/>
    <property type="match status" value="1"/>
</dbReference>
<name>A0A8J1UH01_OWEFU</name>
<accession>A0A8J1UH01</accession>
<keyword evidence="8" id="KW-0472">Membrane</keyword>
<keyword evidence="13" id="KW-1185">Reference proteome</keyword>
<keyword evidence="5" id="KW-1133">Transmembrane helix</keyword>
<evidence type="ECO:0000256" key="5">
    <source>
        <dbReference type="ARBA" id="ARBA00022989"/>
    </source>
</evidence>
<comment type="caution">
    <text evidence="12">The sequence shown here is derived from an EMBL/GenBank/DDBJ whole genome shotgun (WGS) entry which is preliminary data.</text>
</comment>
<dbReference type="InterPro" id="IPR001873">
    <property type="entry name" value="ENaC"/>
</dbReference>
<keyword evidence="10 11" id="KW-0407">Ion channel</keyword>
<dbReference type="AlphaFoldDB" id="A0A8J1UH01"/>
<dbReference type="Gene3D" id="2.60.470.10">
    <property type="entry name" value="Acid-sensing ion channels like domains"/>
    <property type="match status" value="1"/>
</dbReference>
<evidence type="ECO:0000256" key="3">
    <source>
        <dbReference type="ARBA" id="ARBA00022461"/>
    </source>
</evidence>
<reference evidence="12" key="1">
    <citation type="submission" date="2022-03" db="EMBL/GenBank/DDBJ databases">
        <authorList>
            <person name="Martin C."/>
        </authorList>
    </citation>
    <scope>NUCLEOTIDE SEQUENCE</scope>
</reference>
<comment type="subcellular location">
    <subcellularLocation>
        <location evidence="1">Membrane</location>
        <topology evidence="1">Multi-pass membrane protein</topology>
    </subcellularLocation>
</comment>
<evidence type="ECO:0000256" key="1">
    <source>
        <dbReference type="ARBA" id="ARBA00004141"/>
    </source>
</evidence>
<evidence type="ECO:0000256" key="4">
    <source>
        <dbReference type="ARBA" id="ARBA00022692"/>
    </source>
</evidence>
<comment type="similarity">
    <text evidence="11">Belongs to the amiloride-sensitive sodium channel (TC 1.A.6) family.</text>
</comment>
<dbReference type="Pfam" id="PF00858">
    <property type="entry name" value="ASC"/>
    <property type="match status" value="1"/>
</dbReference>
<gene>
    <name evidence="12" type="ORF">OFUS_LOCUS13619</name>
</gene>
<keyword evidence="3 11" id="KW-0894">Sodium channel</keyword>
<evidence type="ECO:0000313" key="12">
    <source>
        <dbReference type="EMBL" id="CAH1788012.1"/>
    </source>
</evidence>
<evidence type="ECO:0000313" key="13">
    <source>
        <dbReference type="Proteomes" id="UP000749559"/>
    </source>
</evidence>
<protein>
    <submittedName>
        <fullName evidence="12">Uncharacterized protein</fullName>
    </submittedName>
</protein>
<evidence type="ECO:0000256" key="10">
    <source>
        <dbReference type="ARBA" id="ARBA00023303"/>
    </source>
</evidence>
<sequence length="551" mass="63521">MEANRDEQTLKQILKDFASNTTSHGYSQVKLSTTRLQRWIWIAICAVVNVVGLALFVTLMFKYFQFETREVVSVENKHLKFPSVTICALYPLAGSKLGKYAKPLENKTSFESANLMSSTKAMATLTTFLENLNEKYVQQNKSGHADRFSKHYNRLLSFMFRSENSQIEMAQRSHSYEDLIVSCDFKGEPCKREMFRYEFNNEYFNCYTFNGVGTNVSSKMVWTGSLYGLNIVFYIDVSTLNPNYTIYNPKSPSGGNSGIRVIIHPPHTQPDIINNGINIAPGFSTDIGLNLYRKERLEPPWGECKNGKRIEGFEYEYSVTSCRGQCRQWYLYAKCHCVSAFFLVPKDLVNVQYCGKLNLKNLNSDKANISVITEDLDRLDCERNHIRHHVGSYPKGLRCDCPMPCSHNQYTKQLSYSKWPFKAAINSYYHTQLKYIANYEHLSMYPAIENARNKSDEEFYDVFHQNFLRLNVFYDSLNEYVTKQVKDYELVDFAAEVGGVYGICAGISIVTVCEIIQLILAVVKWHQNQYESRKVNVIEADRNMKMSNTKT</sequence>
<organism evidence="12 13">
    <name type="scientific">Owenia fusiformis</name>
    <name type="common">Polychaete worm</name>
    <dbReference type="NCBI Taxonomy" id="6347"/>
    <lineage>
        <taxon>Eukaryota</taxon>
        <taxon>Metazoa</taxon>
        <taxon>Spiralia</taxon>
        <taxon>Lophotrochozoa</taxon>
        <taxon>Annelida</taxon>
        <taxon>Polychaeta</taxon>
        <taxon>Sedentaria</taxon>
        <taxon>Canalipalpata</taxon>
        <taxon>Sabellida</taxon>
        <taxon>Oweniida</taxon>
        <taxon>Oweniidae</taxon>
        <taxon>Owenia</taxon>
    </lineage>
</organism>
<evidence type="ECO:0000256" key="8">
    <source>
        <dbReference type="ARBA" id="ARBA00023136"/>
    </source>
</evidence>
<dbReference type="EMBL" id="CAIIXF020000007">
    <property type="protein sequence ID" value="CAH1788012.1"/>
    <property type="molecule type" value="Genomic_DNA"/>
</dbReference>
<dbReference type="Proteomes" id="UP000749559">
    <property type="component" value="Unassembled WGS sequence"/>
</dbReference>
<dbReference type="GO" id="GO:0015280">
    <property type="term" value="F:ligand-gated sodium channel activity"/>
    <property type="evidence" value="ECO:0007669"/>
    <property type="project" value="TreeGrafter"/>
</dbReference>
<evidence type="ECO:0000256" key="9">
    <source>
        <dbReference type="ARBA" id="ARBA00023201"/>
    </source>
</evidence>
<keyword evidence="2 11" id="KW-0813">Transport</keyword>
<keyword evidence="9 11" id="KW-0739">Sodium transport</keyword>
<evidence type="ECO:0000256" key="7">
    <source>
        <dbReference type="ARBA" id="ARBA00023065"/>
    </source>
</evidence>
<dbReference type="Gene3D" id="1.10.287.770">
    <property type="entry name" value="YojJ-like"/>
    <property type="match status" value="1"/>
</dbReference>
<keyword evidence="6" id="KW-0915">Sodium</keyword>
<keyword evidence="4 11" id="KW-0812">Transmembrane</keyword>
<dbReference type="OrthoDB" id="6021021at2759"/>
<dbReference type="PANTHER" id="PTHR11690:SF248">
    <property type="entry name" value="PICKPOCKET 17, ISOFORM A"/>
    <property type="match status" value="1"/>
</dbReference>
<dbReference type="PRINTS" id="PR01078">
    <property type="entry name" value="AMINACHANNEL"/>
</dbReference>
<dbReference type="GO" id="GO:0005886">
    <property type="term" value="C:plasma membrane"/>
    <property type="evidence" value="ECO:0007669"/>
    <property type="project" value="TreeGrafter"/>
</dbReference>
<evidence type="ECO:0000256" key="2">
    <source>
        <dbReference type="ARBA" id="ARBA00022448"/>
    </source>
</evidence>
<evidence type="ECO:0000256" key="6">
    <source>
        <dbReference type="ARBA" id="ARBA00023053"/>
    </source>
</evidence>